<name>A0A6A6X2A9_9PLEO</name>
<dbReference type="EMBL" id="MU002079">
    <property type="protein sequence ID" value="KAF2790348.1"/>
    <property type="molecule type" value="Genomic_DNA"/>
</dbReference>
<organism evidence="1 2">
    <name type="scientific">Melanomma pulvis-pyrius CBS 109.77</name>
    <dbReference type="NCBI Taxonomy" id="1314802"/>
    <lineage>
        <taxon>Eukaryota</taxon>
        <taxon>Fungi</taxon>
        <taxon>Dikarya</taxon>
        <taxon>Ascomycota</taxon>
        <taxon>Pezizomycotina</taxon>
        <taxon>Dothideomycetes</taxon>
        <taxon>Pleosporomycetidae</taxon>
        <taxon>Pleosporales</taxon>
        <taxon>Melanommataceae</taxon>
        <taxon>Melanomma</taxon>
    </lineage>
</organism>
<protein>
    <recommendedName>
        <fullName evidence="3">CR-type domain-containing protein</fullName>
    </recommendedName>
</protein>
<evidence type="ECO:0000313" key="1">
    <source>
        <dbReference type="EMBL" id="KAF2790348.1"/>
    </source>
</evidence>
<dbReference type="AlphaFoldDB" id="A0A6A6X2A9"/>
<keyword evidence="2" id="KW-1185">Reference proteome</keyword>
<reference evidence="1" key="1">
    <citation type="journal article" date="2020" name="Stud. Mycol.">
        <title>101 Dothideomycetes genomes: a test case for predicting lifestyles and emergence of pathogens.</title>
        <authorList>
            <person name="Haridas S."/>
            <person name="Albert R."/>
            <person name="Binder M."/>
            <person name="Bloem J."/>
            <person name="Labutti K."/>
            <person name="Salamov A."/>
            <person name="Andreopoulos B."/>
            <person name="Baker S."/>
            <person name="Barry K."/>
            <person name="Bills G."/>
            <person name="Bluhm B."/>
            <person name="Cannon C."/>
            <person name="Castanera R."/>
            <person name="Culley D."/>
            <person name="Daum C."/>
            <person name="Ezra D."/>
            <person name="Gonzalez J."/>
            <person name="Henrissat B."/>
            <person name="Kuo A."/>
            <person name="Liang C."/>
            <person name="Lipzen A."/>
            <person name="Lutzoni F."/>
            <person name="Magnuson J."/>
            <person name="Mondo S."/>
            <person name="Nolan M."/>
            <person name="Ohm R."/>
            <person name="Pangilinan J."/>
            <person name="Park H.-J."/>
            <person name="Ramirez L."/>
            <person name="Alfaro M."/>
            <person name="Sun H."/>
            <person name="Tritt A."/>
            <person name="Yoshinaga Y."/>
            <person name="Zwiers L.-H."/>
            <person name="Turgeon B."/>
            <person name="Goodwin S."/>
            <person name="Spatafora J."/>
            <person name="Crous P."/>
            <person name="Grigoriev I."/>
        </authorList>
    </citation>
    <scope>NUCLEOTIDE SEQUENCE</scope>
    <source>
        <strain evidence="1">CBS 109.77</strain>
    </source>
</reference>
<sequence length="99" mass="10915">MSDRPLCDNCNGTGRQLRTCFPCRGWGTLTNSYCDACEGEGKFWAPELKEWRECYTCSGTGRHATEVTCTDCHGDGNRIDMCISCWGSGVQSTTQSNAQ</sequence>
<accession>A0A6A6X2A9</accession>
<dbReference type="Proteomes" id="UP000799757">
    <property type="component" value="Unassembled WGS sequence"/>
</dbReference>
<evidence type="ECO:0000313" key="2">
    <source>
        <dbReference type="Proteomes" id="UP000799757"/>
    </source>
</evidence>
<evidence type="ECO:0008006" key="3">
    <source>
        <dbReference type="Google" id="ProtNLM"/>
    </source>
</evidence>
<gene>
    <name evidence="1" type="ORF">K505DRAFT_81248</name>
</gene>
<proteinExistence type="predicted"/>
<dbReference type="SUPFAM" id="SSF57938">
    <property type="entry name" value="DnaJ/Hsp40 cysteine-rich domain"/>
    <property type="match status" value="2"/>
</dbReference>
<dbReference type="InterPro" id="IPR036410">
    <property type="entry name" value="HSP_DnaJ_Cys-rich_dom_sf"/>
</dbReference>